<dbReference type="AlphaFoldDB" id="A0A955LLR8"/>
<evidence type="ECO:0000313" key="3">
    <source>
        <dbReference type="EMBL" id="MCA9392211.1"/>
    </source>
</evidence>
<dbReference type="InterPro" id="IPR034139">
    <property type="entry name" value="TOPRIM_OLD"/>
</dbReference>
<feature type="domain" description="OLD protein-like TOPRIM" evidence="2">
    <location>
        <begin position="345"/>
        <end position="409"/>
    </location>
</feature>
<dbReference type="SUPFAM" id="SSF52540">
    <property type="entry name" value="P-loop containing nucleoside triphosphate hydrolases"/>
    <property type="match status" value="1"/>
</dbReference>
<evidence type="ECO:0000259" key="1">
    <source>
        <dbReference type="Pfam" id="PF13175"/>
    </source>
</evidence>
<dbReference type="Proteomes" id="UP000751518">
    <property type="component" value="Unassembled WGS sequence"/>
</dbReference>
<reference evidence="3" key="2">
    <citation type="journal article" date="2021" name="Microbiome">
        <title>Successional dynamics and alternative stable states in a saline activated sludge microbial community over 9 years.</title>
        <authorList>
            <person name="Wang Y."/>
            <person name="Ye J."/>
            <person name="Ju F."/>
            <person name="Liu L."/>
            <person name="Boyd J.A."/>
            <person name="Deng Y."/>
            <person name="Parks D.H."/>
            <person name="Jiang X."/>
            <person name="Yin X."/>
            <person name="Woodcroft B.J."/>
            <person name="Tyson G.W."/>
            <person name="Hugenholtz P."/>
            <person name="Polz M.F."/>
            <person name="Zhang T."/>
        </authorList>
    </citation>
    <scope>NUCLEOTIDE SEQUENCE</scope>
    <source>
        <strain evidence="3">HKST-UBA03</strain>
    </source>
</reference>
<gene>
    <name evidence="3" type="ORF">KC614_03350</name>
</gene>
<feature type="domain" description="Endonuclease GajA/Old nuclease/RecF-like AAA" evidence="1">
    <location>
        <begin position="12"/>
        <end position="297"/>
    </location>
</feature>
<evidence type="ECO:0000313" key="4">
    <source>
        <dbReference type="Proteomes" id="UP000751518"/>
    </source>
</evidence>
<dbReference type="InterPro" id="IPR027417">
    <property type="entry name" value="P-loop_NTPase"/>
</dbReference>
<sequence length="550" mass="62813">MRIKSSELLDGKTIEFDDINVFIGGNNVGKTTILLEIFSKIIADGNRRYRWLSDLTYDTNNYKTDLQHLYDSLTRRIEQNKTTYYSHSTRNMRGQIDSSNDLAFTGEEHQQIMNKGEAIFLNEVKYRRPFFSFVSCEDRLGIPESSDKVAYYQPASDPINVLHRSGDLYTDIDKIIHDRFNSRLVILDHTGRDLRLGYSHKPPPKFDHSADNKQHEFEKIQRWSEDNFTPIIEAGHGMRSMIKILASILDPVNQVVIIDEPELHLYPSHKYWLGQEVTKLALKKKKQVFLVTHDPLILRGILDGSNRTNVFLVERDDADSTGQVRSCSLEKTKVSKNQDQYLQILFYRRSIVVEGAADRYFYQNLVTDNKSVNESDLGFISAGGKGNAKHIAELVSNIGLKACFIFDYDVLLFDFELIESIYTTLGGDDLNDLTNIKTILNELLNGSDKDDPKERSRAIKKKIAWDKKNCASSKFITEHELSFRKDIDILKKVGVFIVPNGALESWAPGVESSARFAEEAPDVIRSNPALMKAFNEFVNEPLTYLGVKLS</sequence>
<protein>
    <submittedName>
        <fullName evidence="3">AAA family ATPase</fullName>
    </submittedName>
</protein>
<comment type="caution">
    <text evidence="3">The sequence shown here is derived from an EMBL/GenBank/DDBJ whole genome shotgun (WGS) entry which is preliminary data.</text>
</comment>
<name>A0A955LLR8_UNCKA</name>
<dbReference type="EMBL" id="JAGQKZ010000027">
    <property type="protein sequence ID" value="MCA9392211.1"/>
    <property type="molecule type" value="Genomic_DNA"/>
</dbReference>
<evidence type="ECO:0000259" key="2">
    <source>
        <dbReference type="Pfam" id="PF20469"/>
    </source>
</evidence>
<organism evidence="3 4">
    <name type="scientific">candidate division WWE3 bacterium</name>
    <dbReference type="NCBI Taxonomy" id="2053526"/>
    <lineage>
        <taxon>Bacteria</taxon>
        <taxon>Katanobacteria</taxon>
    </lineage>
</organism>
<reference evidence="3" key="1">
    <citation type="submission" date="2020-04" db="EMBL/GenBank/DDBJ databases">
        <authorList>
            <person name="Zhang T."/>
        </authorList>
    </citation>
    <scope>NUCLEOTIDE SEQUENCE</scope>
    <source>
        <strain evidence="3">HKST-UBA03</strain>
    </source>
</reference>
<dbReference type="InterPro" id="IPR041685">
    <property type="entry name" value="AAA_GajA/Old/RecF-like"/>
</dbReference>
<dbReference type="PANTHER" id="PTHR43581:SF2">
    <property type="entry name" value="EXCINUCLEASE ATPASE SUBUNIT"/>
    <property type="match status" value="1"/>
</dbReference>
<accession>A0A955LLR8</accession>
<dbReference type="Pfam" id="PF13175">
    <property type="entry name" value="AAA_15"/>
    <property type="match status" value="1"/>
</dbReference>
<dbReference type="CDD" id="cd00267">
    <property type="entry name" value="ABC_ATPase"/>
    <property type="match status" value="1"/>
</dbReference>
<dbReference type="PANTHER" id="PTHR43581">
    <property type="entry name" value="ATP/GTP PHOSPHATASE"/>
    <property type="match status" value="1"/>
</dbReference>
<proteinExistence type="predicted"/>
<dbReference type="Pfam" id="PF20469">
    <property type="entry name" value="OLD-like_TOPRIM"/>
    <property type="match status" value="1"/>
</dbReference>
<dbReference type="Gene3D" id="3.40.50.300">
    <property type="entry name" value="P-loop containing nucleotide triphosphate hydrolases"/>
    <property type="match status" value="1"/>
</dbReference>
<dbReference type="InterPro" id="IPR051396">
    <property type="entry name" value="Bact_Antivir_Def_Nuclease"/>
</dbReference>